<protein>
    <submittedName>
        <fullName evidence="3">Acyltransferase</fullName>
    </submittedName>
</protein>
<evidence type="ECO:0000313" key="3">
    <source>
        <dbReference type="EMBL" id="UYO38497.1"/>
    </source>
</evidence>
<feature type="transmembrane region" description="Helical" evidence="1">
    <location>
        <begin position="266"/>
        <end position="283"/>
    </location>
</feature>
<feature type="transmembrane region" description="Helical" evidence="1">
    <location>
        <begin position="153"/>
        <end position="173"/>
    </location>
</feature>
<keyword evidence="1" id="KW-0812">Transmembrane</keyword>
<keyword evidence="3" id="KW-0808">Transferase</keyword>
<feature type="transmembrane region" description="Helical" evidence="1">
    <location>
        <begin position="75"/>
        <end position="94"/>
    </location>
</feature>
<dbReference type="AlphaFoldDB" id="A0AAX3DVQ9"/>
<feature type="transmembrane region" description="Helical" evidence="1">
    <location>
        <begin position="179"/>
        <end position="198"/>
    </location>
</feature>
<accession>A0AAX3DVQ9</accession>
<name>A0AAX3DVQ9_RHOPL</name>
<feature type="transmembrane region" description="Helical" evidence="1">
    <location>
        <begin position="237"/>
        <end position="254"/>
    </location>
</feature>
<dbReference type="Proteomes" id="UP001163166">
    <property type="component" value="Chromosome"/>
</dbReference>
<feature type="transmembrane region" description="Helical" evidence="1">
    <location>
        <begin position="125"/>
        <end position="146"/>
    </location>
</feature>
<keyword evidence="1" id="KW-0472">Membrane</keyword>
<dbReference type="GO" id="GO:0016747">
    <property type="term" value="F:acyltransferase activity, transferring groups other than amino-acyl groups"/>
    <property type="evidence" value="ECO:0007669"/>
    <property type="project" value="InterPro"/>
</dbReference>
<dbReference type="PANTHER" id="PTHR23028">
    <property type="entry name" value="ACETYLTRANSFERASE"/>
    <property type="match status" value="1"/>
</dbReference>
<gene>
    <name evidence="3" type="ORF">KQX62_17480</name>
</gene>
<keyword evidence="3" id="KW-0012">Acyltransferase</keyword>
<feature type="transmembrane region" description="Helical" evidence="1">
    <location>
        <begin position="36"/>
        <end position="54"/>
    </location>
</feature>
<feature type="domain" description="Acyltransferase 3" evidence="2">
    <location>
        <begin position="3"/>
        <end position="313"/>
    </location>
</feature>
<dbReference type="InterPro" id="IPR002656">
    <property type="entry name" value="Acyl_transf_3_dom"/>
</dbReference>
<dbReference type="PANTHER" id="PTHR23028:SF131">
    <property type="entry name" value="BLR2367 PROTEIN"/>
    <property type="match status" value="1"/>
</dbReference>
<organism evidence="3 4">
    <name type="scientific">Rhodopseudomonas palustris</name>
    <dbReference type="NCBI Taxonomy" id="1076"/>
    <lineage>
        <taxon>Bacteria</taxon>
        <taxon>Pseudomonadati</taxon>
        <taxon>Pseudomonadota</taxon>
        <taxon>Alphaproteobacteria</taxon>
        <taxon>Hyphomicrobiales</taxon>
        <taxon>Nitrobacteraceae</taxon>
        <taxon>Rhodopseudomonas</taxon>
    </lineage>
</organism>
<feature type="transmembrane region" description="Helical" evidence="1">
    <location>
        <begin position="303"/>
        <end position="323"/>
    </location>
</feature>
<dbReference type="GO" id="GO:0016020">
    <property type="term" value="C:membrane"/>
    <property type="evidence" value="ECO:0007669"/>
    <property type="project" value="TreeGrafter"/>
</dbReference>
<dbReference type="GO" id="GO:0000271">
    <property type="term" value="P:polysaccharide biosynthetic process"/>
    <property type="evidence" value="ECO:0007669"/>
    <property type="project" value="TreeGrafter"/>
</dbReference>
<dbReference type="EMBL" id="CP076676">
    <property type="protein sequence ID" value="UYO38497.1"/>
    <property type="molecule type" value="Genomic_DNA"/>
</dbReference>
<evidence type="ECO:0000256" key="1">
    <source>
        <dbReference type="SAM" id="Phobius"/>
    </source>
</evidence>
<evidence type="ECO:0000313" key="4">
    <source>
        <dbReference type="Proteomes" id="UP001163166"/>
    </source>
</evidence>
<proteinExistence type="predicted"/>
<feature type="transmembrane region" description="Helical" evidence="1">
    <location>
        <begin position="210"/>
        <end position="231"/>
    </location>
</feature>
<dbReference type="Pfam" id="PF01757">
    <property type="entry name" value="Acyl_transf_3"/>
    <property type="match status" value="1"/>
</dbReference>
<reference evidence="3" key="1">
    <citation type="journal article" date="2022" name="Biol. Control">
        <title>In silico genomic analysis of Rhodopseudomonas palustris strains revealed potential biocontrol agents and crop yield enhancers.</title>
        <authorList>
            <person name="Surachat K."/>
            <person name="Kantachote D."/>
            <person name="Deachamag P."/>
            <person name="Wonglapsuwan M."/>
        </authorList>
    </citation>
    <scope>NUCLEOTIDE SEQUENCE</scope>
    <source>
        <strain evidence="3">TLS06</strain>
    </source>
</reference>
<dbReference type="InterPro" id="IPR050879">
    <property type="entry name" value="Acyltransferase_3"/>
</dbReference>
<evidence type="ECO:0000259" key="2">
    <source>
        <dbReference type="Pfam" id="PF01757"/>
    </source>
</evidence>
<sequence>MINNIQGLRAVAASAVVLVHLNELFRTVGLDSECGAAGVDLFFVISGFVMVLATKKREQGAIHFLKNRIARIVPIYWLLTLTLFSLTLIAPSLLQATTADPLELLKSLAFIPFMKSNGLVQPTLFVGWTLNYEMFFYLVFALGLIFKSPKVGLIATILTLIALVVVGELLQPSNVLMKFYTSPVMLEFGFGMIAALLAERMGRGLKPPTALLLRATAIAAFTILFFGPLIWPQAPQVVVLGGSSFILVLAAVALDRAGLSLNNRYVLLIGEASYALYLTHPWVTQTVQRLAFMFHPTGILSLIFIFVAVVVAILMGVMIHLFIEVRLTKFARTLLRLERTSVTIQSGPQQAS</sequence>
<keyword evidence="1" id="KW-1133">Transmembrane helix</keyword>
<dbReference type="RefSeq" id="WP_264074042.1">
    <property type="nucleotide sequence ID" value="NZ_CP076676.1"/>
</dbReference>